<dbReference type="InterPro" id="IPR007159">
    <property type="entry name" value="SpoVT-AbrB_dom"/>
</dbReference>
<accession>A0A0D7ECF4</accession>
<dbReference type="EMBL" id="JXXE01000502">
    <property type="protein sequence ID" value="KIZ38524.1"/>
    <property type="molecule type" value="Genomic_DNA"/>
</dbReference>
<dbReference type="Proteomes" id="UP000032515">
    <property type="component" value="Unassembled WGS sequence"/>
</dbReference>
<sequence>MTYKADVTLSSKGQLTLPAALRKLWKLKAGDRINLEFSDNGRATLTKNLRRSVLESRKELEPLSLGRPLTQKDIDNAIAAEMADQEIRIRRRRTT</sequence>
<proteinExistence type="predicted"/>
<evidence type="ECO:0000313" key="3">
    <source>
        <dbReference type="Proteomes" id="UP000032515"/>
    </source>
</evidence>
<dbReference type="RefSeq" id="WP_044415943.1">
    <property type="nucleotide sequence ID" value="NZ_JXXE01000502.1"/>
</dbReference>
<dbReference type="GO" id="GO:0003677">
    <property type="term" value="F:DNA binding"/>
    <property type="evidence" value="ECO:0007669"/>
    <property type="project" value="InterPro"/>
</dbReference>
<dbReference type="InterPro" id="IPR037914">
    <property type="entry name" value="SpoVT-AbrB_sf"/>
</dbReference>
<dbReference type="Pfam" id="PF04014">
    <property type="entry name" value="MazE_antitoxin"/>
    <property type="match status" value="1"/>
</dbReference>
<dbReference type="SUPFAM" id="SSF89447">
    <property type="entry name" value="AbrB/MazE/MraZ-like"/>
    <property type="match status" value="1"/>
</dbReference>
<reference evidence="2 3" key="1">
    <citation type="submission" date="2014-11" db="EMBL/GenBank/DDBJ databases">
        <title>Genomics and ecophysiology of heterotrophic nitrogen fixing bacteria isolated from estuarine surface water.</title>
        <authorList>
            <person name="Bentzon-Tilia M."/>
            <person name="Severin I."/>
            <person name="Hansen L.H."/>
            <person name="Riemann L."/>
        </authorList>
    </citation>
    <scope>NUCLEOTIDE SEQUENCE [LARGE SCALE GENOMIC DNA]</scope>
    <source>
        <strain evidence="2 3">BAL398</strain>
    </source>
</reference>
<protein>
    <recommendedName>
        <fullName evidence="1">SpoVT-AbrB domain-containing protein</fullName>
    </recommendedName>
</protein>
<name>A0A0D7ECF4_RHOPL</name>
<dbReference type="PATRIC" id="fig|1076.23.peg.5432"/>
<dbReference type="OrthoDB" id="9809003at2"/>
<feature type="domain" description="SpoVT-AbrB" evidence="1">
    <location>
        <begin position="7"/>
        <end position="53"/>
    </location>
</feature>
<gene>
    <name evidence="2" type="ORF">OO17_22755</name>
</gene>
<dbReference type="Gene3D" id="2.10.260.10">
    <property type="match status" value="1"/>
</dbReference>
<organism evidence="2 3">
    <name type="scientific">Rhodopseudomonas palustris</name>
    <dbReference type="NCBI Taxonomy" id="1076"/>
    <lineage>
        <taxon>Bacteria</taxon>
        <taxon>Pseudomonadati</taxon>
        <taxon>Pseudomonadota</taxon>
        <taxon>Alphaproteobacteria</taxon>
        <taxon>Hyphomicrobiales</taxon>
        <taxon>Nitrobacteraceae</taxon>
        <taxon>Rhodopseudomonas</taxon>
    </lineage>
</organism>
<dbReference type="AlphaFoldDB" id="A0A0D7ECF4"/>
<comment type="caution">
    <text evidence="2">The sequence shown here is derived from an EMBL/GenBank/DDBJ whole genome shotgun (WGS) entry which is preliminary data.</text>
</comment>
<evidence type="ECO:0000313" key="2">
    <source>
        <dbReference type="EMBL" id="KIZ38524.1"/>
    </source>
</evidence>
<evidence type="ECO:0000259" key="1">
    <source>
        <dbReference type="SMART" id="SM00966"/>
    </source>
</evidence>
<dbReference type="SMART" id="SM00966">
    <property type="entry name" value="SpoVT_AbrB"/>
    <property type="match status" value="1"/>
</dbReference>